<dbReference type="SUPFAM" id="SSF140453">
    <property type="entry name" value="EsxAB dimer-like"/>
    <property type="match status" value="1"/>
</dbReference>
<accession>A0A5Q3QCC3</accession>
<evidence type="ECO:0000313" key="3">
    <source>
        <dbReference type="Proteomes" id="UP000371041"/>
    </source>
</evidence>
<dbReference type="Gene3D" id="1.10.287.1060">
    <property type="entry name" value="ESAT-6-like"/>
    <property type="match status" value="1"/>
</dbReference>
<dbReference type="InterPro" id="IPR010310">
    <property type="entry name" value="T7SS_ESAT-6-like"/>
</dbReference>
<protein>
    <submittedName>
        <fullName evidence="2">PPE domain-containing protein</fullName>
    </submittedName>
</protein>
<name>A0A5Q3QCC3_9PSEU</name>
<feature type="region of interest" description="Disordered" evidence="1">
    <location>
        <begin position="269"/>
        <end position="292"/>
    </location>
</feature>
<gene>
    <name evidence="2" type="ORF">GIY23_20280</name>
</gene>
<sequence length="403" mass="40705">MSSVEANVEALSENSAVNPTSGVVDASAFGDLPFVKDAISATDNAAAGDVEALRGDIESYVGSAVSVALDPIGFLVGTGVEFVLDFVAPVRDAIQLVTGDAEALTAGSQAFDQVKAELDRLGQDLTETLDSELKDWDGQAADSVRAKMATFVEGVQNTAGQANNLSELLQMSATMMEAAEGVIKGILGDFITWAIMTWVPALASAGPTFGASTAAAGAATGVQAGITCAKTAQNIQRITKIINTIMNVITAIKAVLDTIRIVESVEQITSGSGGGTGAAGVGSSAAGTANSDLGSVKEHAGEVAGGYQRGAEQHGVTVDPDNDIARTNADGSSTKINDDGSPTLDSQGNEQSSPTDSFGVGESALNNTGEQLGNAADALEEQAEGGGFSDVPADRTISGQLDV</sequence>
<evidence type="ECO:0000256" key="1">
    <source>
        <dbReference type="SAM" id="MobiDB-lite"/>
    </source>
</evidence>
<feature type="compositionally biased region" description="Low complexity" evidence="1">
    <location>
        <begin position="281"/>
        <end position="291"/>
    </location>
</feature>
<dbReference type="RefSeq" id="WP_154078114.1">
    <property type="nucleotide sequence ID" value="NZ_CP045929.1"/>
</dbReference>
<dbReference type="KEGG" id="sace:GIY23_20280"/>
<feature type="compositionally biased region" description="Gly residues" evidence="1">
    <location>
        <begin position="271"/>
        <end position="280"/>
    </location>
</feature>
<reference evidence="3" key="1">
    <citation type="submission" date="2019-11" db="EMBL/GenBank/DDBJ databases">
        <title>The complete genome sequence of Saccharopolyspora sp. E2A.</title>
        <authorList>
            <person name="Zhang G."/>
        </authorList>
    </citation>
    <scope>NUCLEOTIDE SEQUENCE [LARGE SCALE GENOMIC DNA]</scope>
    <source>
        <strain evidence="3">E2A</strain>
    </source>
</reference>
<dbReference type="Proteomes" id="UP000371041">
    <property type="component" value="Chromosome"/>
</dbReference>
<keyword evidence="3" id="KW-1185">Reference proteome</keyword>
<dbReference type="EMBL" id="CP045929">
    <property type="protein sequence ID" value="QGK71540.1"/>
    <property type="molecule type" value="Genomic_DNA"/>
</dbReference>
<organism evidence="2 3">
    <name type="scientific">Allosaccharopolyspora coralli</name>
    <dbReference type="NCBI Taxonomy" id="2665642"/>
    <lineage>
        <taxon>Bacteria</taxon>
        <taxon>Bacillati</taxon>
        <taxon>Actinomycetota</taxon>
        <taxon>Actinomycetes</taxon>
        <taxon>Pseudonocardiales</taxon>
        <taxon>Pseudonocardiaceae</taxon>
        <taxon>Allosaccharopolyspora</taxon>
    </lineage>
</organism>
<feature type="compositionally biased region" description="Polar residues" evidence="1">
    <location>
        <begin position="343"/>
        <end position="356"/>
    </location>
</feature>
<feature type="region of interest" description="Disordered" evidence="1">
    <location>
        <begin position="307"/>
        <end position="403"/>
    </location>
</feature>
<dbReference type="Pfam" id="PF06013">
    <property type="entry name" value="WXG100"/>
    <property type="match status" value="1"/>
</dbReference>
<evidence type="ECO:0000313" key="2">
    <source>
        <dbReference type="EMBL" id="QGK71540.1"/>
    </source>
</evidence>
<proteinExistence type="predicted"/>
<dbReference type="AlphaFoldDB" id="A0A5Q3QCC3"/>
<dbReference type="InterPro" id="IPR036689">
    <property type="entry name" value="ESAT-6-like_sf"/>
</dbReference>